<sequence>MIGPVVSSITGLITSTSMSFIGLALNYGFHPDFAVRWLKAAVTSYVVIVPMLMIVIPPIQRFVMRQAGLPAR</sequence>
<keyword evidence="1" id="KW-0472">Membrane</keyword>
<protein>
    <recommendedName>
        <fullName evidence="4">DUF2798 domain-containing protein</fullName>
    </recommendedName>
</protein>
<evidence type="ECO:0000313" key="3">
    <source>
        <dbReference type="Proteomes" id="UP000030377"/>
    </source>
</evidence>
<dbReference type="Proteomes" id="UP000030377">
    <property type="component" value="Unassembled WGS sequence"/>
</dbReference>
<dbReference type="AlphaFoldDB" id="A0A0A3XYP3"/>
<reference evidence="2 3" key="1">
    <citation type="submission" date="2014-09" db="EMBL/GenBank/DDBJ databases">
        <title>Draft genome of Bradyrhizobium japonicum Is-34.</title>
        <authorList>
            <person name="Tsurumaru H."/>
            <person name="Yamakawa T."/>
            <person name="Hashimoto S."/>
            <person name="Okizaki K."/>
            <person name="Kanesaki Y."/>
            <person name="Yoshikawa H."/>
            <person name="Yajima S."/>
        </authorList>
    </citation>
    <scope>NUCLEOTIDE SEQUENCE [LARGE SCALE GENOMIC DNA]</scope>
    <source>
        <strain evidence="2 3">Is-34</strain>
    </source>
</reference>
<feature type="transmembrane region" description="Helical" evidence="1">
    <location>
        <begin position="37"/>
        <end position="56"/>
    </location>
</feature>
<keyword evidence="1" id="KW-1133">Transmembrane helix</keyword>
<comment type="caution">
    <text evidence="2">The sequence shown here is derived from an EMBL/GenBank/DDBJ whole genome shotgun (WGS) entry which is preliminary data.</text>
</comment>
<name>A0A0A3XYP3_BRAJP</name>
<evidence type="ECO:0008006" key="4">
    <source>
        <dbReference type="Google" id="ProtNLM"/>
    </source>
</evidence>
<accession>A0A0A3XYP3</accession>
<keyword evidence="1" id="KW-0812">Transmembrane</keyword>
<dbReference type="Pfam" id="PF11391">
    <property type="entry name" value="DUF2798"/>
    <property type="match status" value="1"/>
</dbReference>
<dbReference type="InterPro" id="IPR021529">
    <property type="entry name" value="DUF2798"/>
</dbReference>
<evidence type="ECO:0000313" key="2">
    <source>
        <dbReference type="EMBL" id="KGT79557.1"/>
    </source>
</evidence>
<gene>
    <name evidence="2" type="ORF">MA20_11850</name>
</gene>
<feature type="transmembrane region" description="Helical" evidence="1">
    <location>
        <begin position="5"/>
        <end position="25"/>
    </location>
</feature>
<organism evidence="2 3">
    <name type="scientific">Bradyrhizobium japonicum</name>
    <dbReference type="NCBI Taxonomy" id="375"/>
    <lineage>
        <taxon>Bacteria</taxon>
        <taxon>Pseudomonadati</taxon>
        <taxon>Pseudomonadota</taxon>
        <taxon>Alphaproteobacteria</taxon>
        <taxon>Hyphomicrobiales</taxon>
        <taxon>Nitrobacteraceae</taxon>
        <taxon>Bradyrhizobium</taxon>
    </lineage>
</organism>
<evidence type="ECO:0000256" key="1">
    <source>
        <dbReference type="SAM" id="Phobius"/>
    </source>
</evidence>
<dbReference type="EMBL" id="JRPN01000010">
    <property type="protein sequence ID" value="KGT79557.1"/>
    <property type="molecule type" value="Genomic_DNA"/>
</dbReference>
<proteinExistence type="predicted"/>